<feature type="region of interest" description="Disordered" evidence="2">
    <location>
        <begin position="1"/>
        <end position="21"/>
    </location>
</feature>
<dbReference type="AlphaFoldDB" id="A0A9W9KSL4"/>
<name>A0A9W9KSL4_9EURO</name>
<accession>A0A9W9KSL4</accession>
<dbReference type="Pfam" id="PF11807">
    <property type="entry name" value="UstYa"/>
    <property type="match status" value="1"/>
</dbReference>
<evidence type="ECO:0000256" key="1">
    <source>
        <dbReference type="ARBA" id="ARBA00035112"/>
    </source>
</evidence>
<dbReference type="EMBL" id="JAPQKH010000001">
    <property type="protein sequence ID" value="KAJ5116615.1"/>
    <property type="molecule type" value="Genomic_DNA"/>
</dbReference>
<keyword evidence="3" id="KW-1133">Transmembrane helix</keyword>
<dbReference type="OrthoDB" id="3687641at2759"/>
<evidence type="ECO:0000256" key="3">
    <source>
        <dbReference type="SAM" id="Phobius"/>
    </source>
</evidence>
<keyword evidence="3" id="KW-0472">Membrane</keyword>
<evidence type="ECO:0000256" key="2">
    <source>
        <dbReference type="SAM" id="MobiDB-lite"/>
    </source>
</evidence>
<feature type="transmembrane region" description="Helical" evidence="3">
    <location>
        <begin position="36"/>
        <end position="59"/>
    </location>
</feature>
<evidence type="ECO:0000313" key="4">
    <source>
        <dbReference type="EMBL" id="KAJ5116615.1"/>
    </source>
</evidence>
<keyword evidence="5" id="KW-1185">Reference proteome</keyword>
<comment type="similarity">
    <text evidence="1">Belongs to the ustYa family.</text>
</comment>
<dbReference type="PANTHER" id="PTHR33365:SF6">
    <property type="entry name" value="OXIDASE USTYA"/>
    <property type="match status" value="1"/>
</dbReference>
<dbReference type="GO" id="GO:0043386">
    <property type="term" value="P:mycotoxin biosynthetic process"/>
    <property type="evidence" value="ECO:0007669"/>
    <property type="project" value="InterPro"/>
</dbReference>
<protein>
    <submittedName>
        <fullName evidence="4">Uncharacterized protein</fullName>
    </submittedName>
</protein>
<dbReference type="InterPro" id="IPR021765">
    <property type="entry name" value="UstYa-like"/>
</dbReference>
<gene>
    <name evidence="4" type="ORF">N7456_000963</name>
</gene>
<keyword evidence="3" id="KW-0812">Transmembrane</keyword>
<organism evidence="4 5">
    <name type="scientific">Penicillium angulare</name>
    <dbReference type="NCBI Taxonomy" id="116970"/>
    <lineage>
        <taxon>Eukaryota</taxon>
        <taxon>Fungi</taxon>
        <taxon>Dikarya</taxon>
        <taxon>Ascomycota</taxon>
        <taxon>Pezizomycotina</taxon>
        <taxon>Eurotiomycetes</taxon>
        <taxon>Eurotiomycetidae</taxon>
        <taxon>Eurotiales</taxon>
        <taxon>Aspergillaceae</taxon>
        <taxon>Penicillium</taxon>
    </lineage>
</organism>
<sequence>MSRNTHNYEPVAGEEEWKQDDSSLEKSHIHTTKSRWLSWPALACLLIVSNTLTLAGGYYCWNLPRTPRSSDNAPPNAPSFEPLQDTWETFWWNTPYNSMENTTETDMLWDSILPSHGIIALDREQAGKQNLPDSMYLPSDHTKGVYLLESYHYLHCLKILRTTLTEAVEGKPFTHHPGAHSNHCFGALLQYITCNADTTPLYTFGKFTAGDGQVHQCRSWSQLRDYATENTACFRDTVEGIPLGEHFGYCDDGDDGVMDFMDYV</sequence>
<comment type="caution">
    <text evidence="4">The sequence shown here is derived from an EMBL/GenBank/DDBJ whole genome shotgun (WGS) entry which is preliminary data.</text>
</comment>
<reference evidence="4" key="2">
    <citation type="journal article" date="2023" name="IMA Fungus">
        <title>Comparative genomic study of the Penicillium genus elucidates a diverse pangenome and 15 lateral gene transfer events.</title>
        <authorList>
            <person name="Petersen C."/>
            <person name="Sorensen T."/>
            <person name="Nielsen M.R."/>
            <person name="Sondergaard T.E."/>
            <person name="Sorensen J.L."/>
            <person name="Fitzpatrick D.A."/>
            <person name="Frisvad J.C."/>
            <person name="Nielsen K.L."/>
        </authorList>
    </citation>
    <scope>NUCLEOTIDE SEQUENCE</scope>
    <source>
        <strain evidence="4">IBT 30069</strain>
    </source>
</reference>
<proteinExistence type="inferred from homology"/>
<dbReference type="PANTHER" id="PTHR33365">
    <property type="entry name" value="YALI0B05434P"/>
    <property type="match status" value="1"/>
</dbReference>
<reference evidence="4" key="1">
    <citation type="submission" date="2022-11" db="EMBL/GenBank/DDBJ databases">
        <authorList>
            <person name="Petersen C."/>
        </authorList>
    </citation>
    <scope>NUCLEOTIDE SEQUENCE</scope>
    <source>
        <strain evidence="4">IBT 30069</strain>
    </source>
</reference>
<evidence type="ECO:0000313" key="5">
    <source>
        <dbReference type="Proteomes" id="UP001149165"/>
    </source>
</evidence>
<dbReference type="Proteomes" id="UP001149165">
    <property type="component" value="Unassembled WGS sequence"/>
</dbReference>